<dbReference type="WBParaSite" id="HCON_00027150-00001">
    <property type="protein sequence ID" value="HCON_00027150-00001"/>
    <property type="gene ID" value="HCON_00027150"/>
</dbReference>
<evidence type="ECO:0000256" key="1">
    <source>
        <dbReference type="SAM" id="MobiDB-lite"/>
    </source>
</evidence>
<keyword evidence="3" id="KW-1185">Reference proteome</keyword>
<sequence>MLPEDLQSVHSLAKQQLTQTKLGIKPKRSRKRFICCPVCGEATSDPLSLAKHCDRVHKSDGAEGEPQDYTIRNVTCDTYAEFEKWLTEQCDRTCTTFLRRSSRPLPGGGTSHTLRCHRAVSSAGSGLRRLRPSRKPNEMCSCYLNVRVDKNGVVTAQGCFGHVGHKVEVTLLRLSHEQEMYLKGLLEVHSIDFVLDHLKQDFPSKNSRLYHITRDELRNILHRYKITPVPHESHYGGLSLVNEENNSQSDCNITTNRTNELYHTNKSTTTEGSEDSKDLQREVPPMHCDASDMQTVEMDALLFSDDKPEIFPEIMDSSCSQEESLSQDFSNLPVEGDPIDSLPVLPGHQSSATSSSSNSHSSIEFLEKEEQIPRKELWRCDICLKTMLRKNLYIHLRRVHAYSRESVNEVRAYVVREERRTNRFPEAPRMYCPVCGVVVFDHVVLAKHCATFHSNDGAGGDPQDYTVFTKSFDSYVEFENWLPEECERTCTSFFKTSGNKGVLRLRCSRAGRYICGATKRLKPTKKQTKNCSCFLNVRVDECGTVSVLGCFGHVGHKVDAALIRLTNKQEMFLKNLLEVYPIGDILLHLKKDYPAKTSRLHHVSRAELKKLLKKYQLKAVPYDNAERPIHRMNGESYSSKETVEEQASEAIPISKAYSFERYPQASFYTVSIAEKELVQGPVMRVSCHDRGQHVSHVDKNVSKPLAESMVTLSSSESSQRHSEESVQHMDNSVNGDNSTHSYPSLRFNLNRKLPIPRIIVGTKLTKVKIRLPLPLPKTVQRRHNIP</sequence>
<feature type="domain" description="C2H2-type" evidence="2">
    <location>
        <begin position="432"/>
        <end position="453"/>
    </location>
</feature>
<dbReference type="OrthoDB" id="5855243at2759"/>
<dbReference type="AlphaFoldDB" id="A0A7I4Y0A5"/>
<feature type="region of interest" description="Disordered" evidence="1">
    <location>
        <begin position="325"/>
        <end position="362"/>
    </location>
</feature>
<dbReference type="PANTHER" id="PTHR33936:SF24">
    <property type="entry name" value="C2H2-TYPE DOMAIN-CONTAINING PROTEIN"/>
    <property type="match status" value="1"/>
</dbReference>
<feature type="compositionally biased region" description="Low complexity" evidence="1">
    <location>
        <begin position="350"/>
        <end position="362"/>
    </location>
</feature>
<proteinExistence type="predicted"/>
<organism evidence="3 4">
    <name type="scientific">Haemonchus contortus</name>
    <name type="common">Barber pole worm</name>
    <dbReference type="NCBI Taxonomy" id="6289"/>
    <lineage>
        <taxon>Eukaryota</taxon>
        <taxon>Metazoa</taxon>
        <taxon>Ecdysozoa</taxon>
        <taxon>Nematoda</taxon>
        <taxon>Chromadorea</taxon>
        <taxon>Rhabditida</taxon>
        <taxon>Rhabditina</taxon>
        <taxon>Rhabditomorpha</taxon>
        <taxon>Strongyloidea</taxon>
        <taxon>Trichostrongylidae</taxon>
        <taxon>Haemonchus</taxon>
    </lineage>
</organism>
<name>A0A7I4Y0A5_HAECO</name>
<dbReference type="OMA" id="DGECHED"/>
<evidence type="ECO:0000313" key="4">
    <source>
        <dbReference type="WBParaSite" id="HCON_00027150-00001"/>
    </source>
</evidence>
<accession>A0A7I4Y0A5</accession>
<evidence type="ECO:0000259" key="2">
    <source>
        <dbReference type="PROSITE" id="PS00028"/>
    </source>
</evidence>
<dbReference type="SMART" id="SM00355">
    <property type="entry name" value="ZnF_C2H2"/>
    <property type="match status" value="3"/>
</dbReference>
<dbReference type="InterPro" id="IPR052797">
    <property type="entry name" value="RegFact_GeneExpr_CellDeath"/>
</dbReference>
<feature type="compositionally biased region" description="Polar residues" evidence="1">
    <location>
        <begin position="728"/>
        <end position="739"/>
    </location>
</feature>
<dbReference type="Proteomes" id="UP000025227">
    <property type="component" value="Unplaced"/>
</dbReference>
<protein>
    <submittedName>
        <fullName evidence="4">C2H2-type domain-containing protein</fullName>
    </submittedName>
</protein>
<dbReference type="PANTHER" id="PTHR33936">
    <property type="entry name" value="PROTEIN CBG17840"/>
    <property type="match status" value="1"/>
</dbReference>
<evidence type="ECO:0000313" key="3">
    <source>
        <dbReference type="Proteomes" id="UP000025227"/>
    </source>
</evidence>
<dbReference type="InterPro" id="IPR013087">
    <property type="entry name" value="Znf_C2H2_type"/>
</dbReference>
<dbReference type="PROSITE" id="PS00028">
    <property type="entry name" value="ZINC_FINGER_C2H2_1"/>
    <property type="match status" value="1"/>
</dbReference>
<feature type="compositionally biased region" description="Basic and acidic residues" evidence="1">
    <location>
        <begin position="718"/>
        <end position="727"/>
    </location>
</feature>
<feature type="region of interest" description="Disordered" evidence="1">
    <location>
        <begin position="708"/>
        <end position="739"/>
    </location>
</feature>
<reference evidence="4" key="1">
    <citation type="submission" date="2020-12" db="UniProtKB">
        <authorList>
            <consortium name="WormBaseParasite"/>
        </authorList>
    </citation>
    <scope>IDENTIFICATION</scope>
    <source>
        <strain evidence="4">MHco3</strain>
    </source>
</reference>